<dbReference type="GeneID" id="95595111"/>
<evidence type="ECO:0000256" key="1">
    <source>
        <dbReference type="SAM" id="MobiDB-lite"/>
    </source>
</evidence>
<evidence type="ECO:0000313" key="3">
    <source>
        <dbReference type="Proteomes" id="UP000613974"/>
    </source>
</evidence>
<dbReference type="InterPro" id="IPR032584">
    <property type="entry name" value="DUF4913"/>
</dbReference>
<evidence type="ECO:0000313" key="2">
    <source>
        <dbReference type="EMBL" id="GHI67655.1"/>
    </source>
</evidence>
<dbReference type="RefSeq" id="WP_229876003.1">
    <property type="nucleotide sequence ID" value="NZ_BMRL01000010.1"/>
</dbReference>
<feature type="region of interest" description="Disordered" evidence="1">
    <location>
        <begin position="213"/>
        <end position="234"/>
    </location>
</feature>
<dbReference type="EMBL" id="BNEC01000003">
    <property type="protein sequence ID" value="GHI67655.1"/>
    <property type="molecule type" value="Genomic_DNA"/>
</dbReference>
<name>A0ABQ3SHN5_9ACTN</name>
<protein>
    <recommendedName>
        <fullName evidence="4">DUF4913 domain-containing protein</fullName>
    </recommendedName>
</protein>
<dbReference type="Pfam" id="PF16259">
    <property type="entry name" value="DUF4913"/>
    <property type="match status" value="1"/>
</dbReference>
<gene>
    <name evidence="2" type="ORF">Snoj_15730</name>
</gene>
<dbReference type="Proteomes" id="UP000613974">
    <property type="component" value="Unassembled WGS sequence"/>
</dbReference>
<proteinExistence type="predicted"/>
<sequence length="234" mass="26441">MDSKAIENAQRVAARVTAEADGDAWKEHHWTVARFLAGSRSAAEEDRWRRQLGDWRERLVASLAADAYAEVAESQDLLLGWLLTELRRSDDALGSLLALYPLPRPRPEPRSVFPMPAADVYGDGPEFYFSDVFAFVTDYLAVTVRRPLDGTSATWCPLWWEHPEAGARLSSLWLAWEHLRHDPALGMTTWWIQHADPHLRVLMDPRQGPFAACSPKGHTHEPLGPLPVEPYEPT</sequence>
<feature type="compositionally biased region" description="Pro residues" evidence="1">
    <location>
        <begin position="224"/>
        <end position="234"/>
    </location>
</feature>
<reference evidence="3" key="1">
    <citation type="submission" date="2023-07" db="EMBL/GenBank/DDBJ databases">
        <title>Whole genome shotgun sequence of Streptomyces nojiriensis NBRC 13794.</title>
        <authorList>
            <person name="Komaki H."/>
            <person name="Tamura T."/>
        </authorList>
    </citation>
    <scope>NUCLEOTIDE SEQUENCE [LARGE SCALE GENOMIC DNA]</scope>
    <source>
        <strain evidence="3">NBRC 13794</strain>
    </source>
</reference>
<keyword evidence="3" id="KW-1185">Reference proteome</keyword>
<accession>A0ABQ3SHN5</accession>
<evidence type="ECO:0008006" key="4">
    <source>
        <dbReference type="Google" id="ProtNLM"/>
    </source>
</evidence>
<comment type="caution">
    <text evidence="2">The sequence shown here is derived from an EMBL/GenBank/DDBJ whole genome shotgun (WGS) entry which is preliminary data.</text>
</comment>
<organism evidence="2 3">
    <name type="scientific">Streptomyces nojiriensis</name>
    <dbReference type="NCBI Taxonomy" id="66374"/>
    <lineage>
        <taxon>Bacteria</taxon>
        <taxon>Bacillati</taxon>
        <taxon>Actinomycetota</taxon>
        <taxon>Actinomycetes</taxon>
        <taxon>Kitasatosporales</taxon>
        <taxon>Streptomycetaceae</taxon>
        <taxon>Streptomyces</taxon>
    </lineage>
</organism>